<dbReference type="InParanoid" id="B8LE71"/>
<feature type="region of interest" description="Disordered" evidence="1">
    <location>
        <begin position="226"/>
        <end position="260"/>
    </location>
</feature>
<dbReference type="HOGENOM" id="CLU_784123_0_0_1"/>
<feature type="compositionally biased region" description="Basic and acidic residues" evidence="1">
    <location>
        <begin position="328"/>
        <end position="341"/>
    </location>
</feature>
<evidence type="ECO:0000313" key="3">
    <source>
        <dbReference type="Proteomes" id="UP000001449"/>
    </source>
</evidence>
<feature type="compositionally biased region" description="Low complexity" evidence="1">
    <location>
        <begin position="82"/>
        <end position="95"/>
    </location>
</feature>
<keyword evidence="3" id="KW-1185">Reference proteome</keyword>
<dbReference type="GeneID" id="7447339"/>
<evidence type="ECO:0000256" key="1">
    <source>
        <dbReference type="SAM" id="MobiDB-lite"/>
    </source>
</evidence>
<feature type="region of interest" description="Disordered" evidence="1">
    <location>
        <begin position="43"/>
        <end position="121"/>
    </location>
</feature>
<protein>
    <submittedName>
        <fullName evidence="2">Uncharacterized protein</fullName>
    </submittedName>
</protein>
<feature type="compositionally biased region" description="Basic and acidic residues" evidence="1">
    <location>
        <begin position="229"/>
        <end position="240"/>
    </location>
</feature>
<proteinExistence type="predicted"/>
<feature type="compositionally biased region" description="Gly residues" evidence="1">
    <location>
        <begin position="294"/>
        <end position="303"/>
    </location>
</feature>
<feature type="compositionally biased region" description="Polar residues" evidence="1">
    <location>
        <begin position="65"/>
        <end position="81"/>
    </location>
</feature>
<dbReference type="KEGG" id="tps:THAPSDRAFT_bd736"/>
<dbReference type="Proteomes" id="UP000001449">
    <property type="component" value="Unassembled WGS sequence"/>
</dbReference>
<gene>
    <name evidence="2" type="ORF">THAPSDRAFT_bd736</name>
</gene>
<name>B8LE71_THAPS</name>
<dbReference type="PaxDb" id="35128-Thapsdraft736"/>
<feature type="region of interest" description="Disordered" evidence="1">
    <location>
        <begin position="279"/>
        <end position="354"/>
    </location>
</feature>
<dbReference type="RefSeq" id="XP_002297324.1">
    <property type="nucleotide sequence ID" value="XM_002297288.1"/>
</dbReference>
<evidence type="ECO:0000313" key="2">
    <source>
        <dbReference type="EMBL" id="EED86370.1"/>
    </source>
</evidence>
<accession>B8LE71</accession>
<sequence length="354" mass="38369">MMEQPTIPRPPSLDTDVLLAREMANASLASSKCELDPRCQEIMPVASRDDVARPEEEAQYDDDAPSTTTEQQFDTVNPKPNASSTDSTTSAAIATNGDDNDEAGEAHQKQPKRRSTVDSPYNAHQTYLQRRRMEAAAASLSQSSYRLRKHPNYYNSSIHSSLPGEFWEEDGSGGGGSGRCSWNLTDWDGMEFGDDHGGGGGEEEADALTNTAINANDTTIRCNNTISKELSKSTRSRGSDHSTSSKGSKHSKSRQSSLQWGLKEAHNMELSIRDLLRYSSFGDDSSDDDDDSGCGNGGEGTVRGGDTMDEAWGRRDEGQQEGGGGAIKEGKEGENTEDRLDVGLGFFATRRSTM</sequence>
<feature type="compositionally biased region" description="Basic and acidic residues" evidence="1">
    <location>
        <begin position="47"/>
        <end position="56"/>
    </location>
</feature>
<reference evidence="2 3" key="2">
    <citation type="journal article" date="2008" name="Nature">
        <title>The Phaeodactylum genome reveals the evolutionary history of diatom genomes.</title>
        <authorList>
            <person name="Bowler C."/>
            <person name="Allen A.E."/>
            <person name="Badger J.H."/>
            <person name="Grimwood J."/>
            <person name="Jabbari K."/>
            <person name="Kuo A."/>
            <person name="Maheswari U."/>
            <person name="Martens C."/>
            <person name="Maumus F."/>
            <person name="Otillar R.P."/>
            <person name="Rayko E."/>
            <person name="Salamov A."/>
            <person name="Vandepoele K."/>
            <person name="Beszteri B."/>
            <person name="Gruber A."/>
            <person name="Heijde M."/>
            <person name="Katinka M."/>
            <person name="Mock T."/>
            <person name="Valentin K."/>
            <person name="Verret F."/>
            <person name="Berges J.A."/>
            <person name="Brownlee C."/>
            <person name="Cadoret J.P."/>
            <person name="Chiovitti A."/>
            <person name="Choi C.J."/>
            <person name="Coesel S."/>
            <person name="De Martino A."/>
            <person name="Detter J.C."/>
            <person name="Durkin C."/>
            <person name="Falciatore A."/>
            <person name="Fournet J."/>
            <person name="Haruta M."/>
            <person name="Huysman M.J."/>
            <person name="Jenkins B.D."/>
            <person name="Jiroutova K."/>
            <person name="Jorgensen R.E."/>
            <person name="Joubert Y."/>
            <person name="Kaplan A."/>
            <person name="Kroger N."/>
            <person name="Kroth P.G."/>
            <person name="La Roche J."/>
            <person name="Lindquist E."/>
            <person name="Lommer M."/>
            <person name="Martin-Jezequel V."/>
            <person name="Lopez P.J."/>
            <person name="Lucas S."/>
            <person name="Mangogna M."/>
            <person name="McGinnis K."/>
            <person name="Medlin L.K."/>
            <person name="Montsant A."/>
            <person name="Oudot-Le Secq M.P."/>
            <person name="Napoli C."/>
            <person name="Obornik M."/>
            <person name="Parker M.S."/>
            <person name="Petit J.L."/>
            <person name="Porcel B.M."/>
            <person name="Poulsen N."/>
            <person name="Robison M."/>
            <person name="Rychlewski L."/>
            <person name="Rynearson T.A."/>
            <person name="Schmutz J."/>
            <person name="Shapiro H."/>
            <person name="Siaut M."/>
            <person name="Stanley M."/>
            <person name="Sussman M.R."/>
            <person name="Taylor A.R."/>
            <person name="Vardi A."/>
            <person name="von Dassow P."/>
            <person name="Vyverman W."/>
            <person name="Willis A."/>
            <person name="Wyrwicz L.S."/>
            <person name="Rokhsar D.S."/>
            <person name="Weissenbach J."/>
            <person name="Armbrust E.V."/>
            <person name="Green B.R."/>
            <person name="Van de Peer Y."/>
            <person name="Grigoriev I.V."/>
        </authorList>
    </citation>
    <scope>NUCLEOTIDE SEQUENCE [LARGE SCALE GENOMIC DNA]</scope>
    <source>
        <strain evidence="2 3">CCMP1335</strain>
    </source>
</reference>
<dbReference type="EMBL" id="DS999430">
    <property type="protein sequence ID" value="EED86370.1"/>
    <property type="molecule type" value="Genomic_DNA"/>
</dbReference>
<organism evidence="2 3">
    <name type="scientific">Thalassiosira pseudonana</name>
    <name type="common">Marine diatom</name>
    <name type="synonym">Cyclotella nana</name>
    <dbReference type="NCBI Taxonomy" id="35128"/>
    <lineage>
        <taxon>Eukaryota</taxon>
        <taxon>Sar</taxon>
        <taxon>Stramenopiles</taxon>
        <taxon>Ochrophyta</taxon>
        <taxon>Bacillariophyta</taxon>
        <taxon>Coscinodiscophyceae</taxon>
        <taxon>Thalassiosirophycidae</taxon>
        <taxon>Thalassiosirales</taxon>
        <taxon>Thalassiosiraceae</taxon>
        <taxon>Thalassiosira</taxon>
    </lineage>
</organism>
<dbReference type="AlphaFoldDB" id="B8LE71"/>
<reference evidence="2 3" key="1">
    <citation type="journal article" date="2004" name="Science">
        <title>The genome of the diatom Thalassiosira pseudonana: ecology, evolution, and metabolism.</title>
        <authorList>
            <person name="Armbrust E.V."/>
            <person name="Berges J.A."/>
            <person name="Bowler C."/>
            <person name="Green B.R."/>
            <person name="Martinez D."/>
            <person name="Putnam N.H."/>
            <person name="Zhou S."/>
            <person name="Allen A.E."/>
            <person name="Apt K.E."/>
            <person name="Bechner M."/>
            <person name="Brzezinski M.A."/>
            <person name="Chaal B.K."/>
            <person name="Chiovitti A."/>
            <person name="Davis A.K."/>
            <person name="Demarest M.S."/>
            <person name="Detter J.C."/>
            <person name="Glavina T."/>
            <person name="Goodstein D."/>
            <person name="Hadi M.Z."/>
            <person name="Hellsten U."/>
            <person name="Hildebrand M."/>
            <person name="Jenkins B.D."/>
            <person name="Jurka J."/>
            <person name="Kapitonov V.V."/>
            <person name="Kroger N."/>
            <person name="Lau W.W."/>
            <person name="Lane T.W."/>
            <person name="Larimer F.W."/>
            <person name="Lippmeier J.C."/>
            <person name="Lucas S."/>
            <person name="Medina M."/>
            <person name="Montsant A."/>
            <person name="Obornik M."/>
            <person name="Parker M.S."/>
            <person name="Palenik B."/>
            <person name="Pazour G.J."/>
            <person name="Richardson P.M."/>
            <person name="Rynearson T.A."/>
            <person name="Saito M.A."/>
            <person name="Schwartz D.C."/>
            <person name="Thamatrakoln K."/>
            <person name="Valentin K."/>
            <person name="Vardi A."/>
            <person name="Wilkerson F.P."/>
            <person name="Rokhsar D.S."/>
        </authorList>
    </citation>
    <scope>NUCLEOTIDE SEQUENCE [LARGE SCALE GENOMIC DNA]</scope>
    <source>
        <strain evidence="2 3">CCMP1335</strain>
    </source>
</reference>